<dbReference type="Proteomes" id="UP000231701">
    <property type="component" value="Chromosome"/>
</dbReference>
<dbReference type="KEGG" id="maes:Ga0123461_2322"/>
<organism evidence="2 3">
    <name type="scientific">Mariprofundus aestuarium</name>
    <dbReference type="NCBI Taxonomy" id="1921086"/>
    <lineage>
        <taxon>Bacteria</taxon>
        <taxon>Pseudomonadati</taxon>
        <taxon>Pseudomonadota</taxon>
        <taxon>Candidatius Mariprofundia</taxon>
        <taxon>Mariprofundales</taxon>
        <taxon>Mariprofundaceae</taxon>
        <taxon>Mariprofundus</taxon>
    </lineage>
</organism>
<keyword evidence="1" id="KW-0732">Signal</keyword>
<dbReference type="EMBL" id="CP018799">
    <property type="protein sequence ID" value="ATX80723.1"/>
    <property type="molecule type" value="Genomic_DNA"/>
</dbReference>
<feature type="chain" id="PRO_5014836656" description="EF-hand domain-containing protein" evidence="1">
    <location>
        <begin position="24"/>
        <end position="92"/>
    </location>
</feature>
<name>A0A2K8L0H5_MARES</name>
<accession>A0A2K8L0H5</accession>
<dbReference type="AlphaFoldDB" id="A0A2K8L0H5"/>
<evidence type="ECO:0000313" key="3">
    <source>
        <dbReference type="Proteomes" id="UP000231701"/>
    </source>
</evidence>
<proteinExistence type="predicted"/>
<evidence type="ECO:0008006" key="4">
    <source>
        <dbReference type="Google" id="ProtNLM"/>
    </source>
</evidence>
<gene>
    <name evidence="2" type="ORF">Ga0123461_2322</name>
</gene>
<reference evidence="2 3" key="1">
    <citation type="submission" date="2016-12" db="EMBL/GenBank/DDBJ databases">
        <title>Isolation and genomic insights into novel planktonic Zetaproteobacteria from stratified waters of the Chesapeake Bay.</title>
        <authorList>
            <person name="McAllister S.M."/>
            <person name="Kato S."/>
            <person name="Chan C.S."/>
            <person name="Chiu B.K."/>
            <person name="Field E.K."/>
        </authorList>
    </citation>
    <scope>NUCLEOTIDE SEQUENCE [LARGE SCALE GENOMIC DNA]</scope>
    <source>
        <strain evidence="2 3">CP-5</strain>
    </source>
</reference>
<feature type="signal peptide" evidence="1">
    <location>
        <begin position="1"/>
        <end position="23"/>
    </location>
</feature>
<evidence type="ECO:0000256" key="1">
    <source>
        <dbReference type="SAM" id="SignalP"/>
    </source>
</evidence>
<protein>
    <recommendedName>
        <fullName evidence="4">EF-hand domain-containing protein</fullName>
    </recommendedName>
</protein>
<keyword evidence="3" id="KW-1185">Reference proteome</keyword>
<evidence type="ECO:0000313" key="2">
    <source>
        <dbReference type="EMBL" id="ATX80723.1"/>
    </source>
</evidence>
<sequence length="92" mass="9916">MKKIFLLATTLTCLVASSGSSWAAGGLSVDARFDLTNDGIVDASDWQNMTEDAKHAYANESVKALGEDPYAILEGNQTRGGRFLKGLRSVYE</sequence>
<dbReference type="RefSeq" id="WP_232710198.1">
    <property type="nucleotide sequence ID" value="NZ_CP018799.1"/>
</dbReference>